<evidence type="ECO:0000313" key="2">
    <source>
        <dbReference type="EMBL" id="GIU34569.1"/>
    </source>
</evidence>
<dbReference type="InterPro" id="IPR036953">
    <property type="entry name" value="GreA/GreB_C_sf"/>
</dbReference>
<dbReference type="SUPFAM" id="SSF54534">
    <property type="entry name" value="FKBP-like"/>
    <property type="match status" value="1"/>
</dbReference>
<protein>
    <submittedName>
        <fullName evidence="2">Transcription elongation factor</fullName>
    </submittedName>
</protein>
<name>A0ABQ4NTY2_SHECO</name>
<reference evidence="2 3" key="1">
    <citation type="submission" date="2021-05" db="EMBL/GenBank/DDBJ databases">
        <title>Molecular characterization for Shewanella algae harboring chromosomal blaOXA-55-like strains isolated from clinical and environment sample.</title>
        <authorList>
            <person name="Ohama Y."/>
            <person name="Aoki K."/>
            <person name="Harada S."/>
            <person name="Moriya K."/>
            <person name="Ishii Y."/>
            <person name="Tateda K."/>
        </authorList>
    </citation>
    <scope>NUCLEOTIDE SEQUENCE [LARGE SCALE GENOMIC DNA]</scope>
    <source>
        <strain evidence="2 3">MBTL60-118</strain>
    </source>
</reference>
<dbReference type="RefSeq" id="WP_259655840.1">
    <property type="nucleotide sequence ID" value="NZ_BPEU01000001.1"/>
</dbReference>
<sequence>MAIKLVLQMDKSDIREALVARLNTMKLAAMRAANQARETATHSETVARSKYETFGLEASYLAHGQTQRVEEFARSQQAFSELTLREFDVNTAIALSAVVVILDEKDVEQTLFIGPSGGGVRFSVTSNVGTDVEIMVITPVSPLGAALIGALVNDVVTISIADTIKTYEIIQVF</sequence>
<keyword evidence="2" id="KW-0648">Protein biosynthesis</keyword>
<dbReference type="InterPro" id="IPR001437">
    <property type="entry name" value="Tscrpt_elong_fac_GreA/B_C"/>
</dbReference>
<dbReference type="GO" id="GO:0003746">
    <property type="term" value="F:translation elongation factor activity"/>
    <property type="evidence" value="ECO:0007669"/>
    <property type="project" value="UniProtKB-KW"/>
</dbReference>
<dbReference type="EMBL" id="BPEU01000001">
    <property type="protein sequence ID" value="GIU34569.1"/>
    <property type="molecule type" value="Genomic_DNA"/>
</dbReference>
<dbReference type="Gene3D" id="3.10.50.30">
    <property type="entry name" value="Transcription elongation factor, GreA/GreB, C-terminal domain"/>
    <property type="match status" value="1"/>
</dbReference>
<dbReference type="Proteomes" id="UP000773469">
    <property type="component" value="Unassembled WGS sequence"/>
</dbReference>
<keyword evidence="2" id="KW-0251">Elongation factor</keyword>
<proteinExistence type="predicted"/>
<keyword evidence="3" id="KW-1185">Reference proteome</keyword>
<dbReference type="Pfam" id="PF01272">
    <property type="entry name" value="GreA_GreB"/>
    <property type="match status" value="1"/>
</dbReference>
<feature type="domain" description="Transcription elongation factor GreA/GreB C-terminal" evidence="1">
    <location>
        <begin position="121"/>
        <end position="172"/>
    </location>
</feature>
<evidence type="ECO:0000313" key="3">
    <source>
        <dbReference type="Proteomes" id="UP000773469"/>
    </source>
</evidence>
<comment type="caution">
    <text evidence="2">The sequence shown here is derived from an EMBL/GenBank/DDBJ whole genome shotgun (WGS) entry which is preliminary data.</text>
</comment>
<accession>A0ABQ4NTY2</accession>
<evidence type="ECO:0000259" key="1">
    <source>
        <dbReference type="Pfam" id="PF01272"/>
    </source>
</evidence>
<organism evidence="2 3">
    <name type="scientific">Shewanella colwelliana</name>
    <name type="common">Alteromonas colwelliana</name>
    <dbReference type="NCBI Taxonomy" id="23"/>
    <lineage>
        <taxon>Bacteria</taxon>
        <taxon>Pseudomonadati</taxon>
        <taxon>Pseudomonadota</taxon>
        <taxon>Gammaproteobacteria</taxon>
        <taxon>Alteromonadales</taxon>
        <taxon>Shewanellaceae</taxon>
        <taxon>Shewanella</taxon>
    </lineage>
</organism>
<gene>
    <name evidence="2" type="ORF">TUM3794_01040</name>
</gene>